<dbReference type="RefSeq" id="WP_090173343.1">
    <property type="nucleotide sequence ID" value="NZ_FOFB01000041.1"/>
</dbReference>
<feature type="compositionally biased region" description="Polar residues" evidence="11">
    <location>
        <begin position="7"/>
        <end position="17"/>
    </location>
</feature>
<dbReference type="NCBIfam" id="TIGR03598">
    <property type="entry name" value="GTPase_YsxC"/>
    <property type="match status" value="1"/>
</dbReference>
<organism evidence="13 14">
    <name type="scientific">Neolewinella agarilytica</name>
    <dbReference type="NCBI Taxonomy" id="478744"/>
    <lineage>
        <taxon>Bacteria</taxon>
        <taxon>Pseudomonadati</taxon>
        <taxon>Bacteroidota</taxon>
        <taxon>Saprospiria</taxon>
        <taxon>Saprospirales</taxon>
        <taxon>Lewinellaceae</taxon>
        <taxon>Neolewinella</taxon>
    </lineage>
</organism>
<sequence length="207" mass="23737">MPDISYSKFSSSHSRVSQAPKGNRPEFAFIGRSNVGKSSLINMLTQRKELAKTSGKPGKTQLINYFLINNSWNLTDLPGYGYAKRSKKTRAKWESRTENYFLHRGQMVCAFVLIDANVPPQTIDLEFINWLGENRVPFVIAFTKIDRKKSRDGGSVEDFKAKLLESWEELPPIFVTSSNTGVGREEIIQFFADTLEKMNWPFFREPK</sequence>
<keyword evidence="4" id="KW-0479">Metal-binding</keyword>
<evidence type="ECO:0000256" key="2">
    <source>
        <dbReference type="ARBA" id="ARBA00009638"/>
    </source>
</evidence>
<dbReference type="FunCoup" id="A0A1H9P0H9">
    <property type="interactions" value="284"/>
</dbReference>
<dbReference type="AlphaFoldDB" id="A0A1H9P0H9"/>
<dbReference type="InterPro" id="IPR030393">
    <property type="entry name" value="G_ENGB_dom"/>
</dbReference>
<evidence type="ECO:0000256" key="4">
    <source>
        <dbReference type="ARBA" id="ARBA00022723"/>
    </source>
</evidence>
<evidence type="ECO:0000256" key="3">
    <source>
        <dbReference type="ARBA" id="ARBA00022618"/>
    </source>
</evidence>
<evidence type="ECO:0000256" key="8">
    <source>
        <dbReference type="ARBA" id="ARBA00023210"/>
    </source>
</evidence>
<dbReference type="InterPro" id="IPR019987">
    <property type="entry name" value="GTP-bd_ribosome_bio_YsxC"/>
</dbReference>
<reference evidence="14" key="1">
    <citation type="submission" date="2016-10" db="EMBL/GenBank/DDBJ databases">
        <authorList>
            <person name="Varghese N."/>
            <person name="Submissions S."/>
        </authorList>
    </citation>
    <scope>NUCLEOTIDE SEQUENCE [LARGE SCALE GENOMIC DNA]</scope>
    <source>
        <strain evidence="14">DSM 24740</strain>
    </source>
</reference>
<keyword evidence="3 10" id="KW-0132">Cell division</keyword>
<comment type="function">
    <text evidence="10">Necessary for normal cell division and for the maintenance of normal septation.</text>
</comment>
<dbReference type="Gene3D" id="3.40.50.300">
    <property type="entry name" value="P-loop containing nucleotide triphosphate hydrolases"/>
    <property type="match status" value="1"/>
</dbReference>
<evidence type="ECO:0000256" key="11">
    <source>
        <dbReference type="SAM" id="MobiDB-lite"/>
    </source>
</evidence>
<dbReference type="CDD" id="cd01876">
    <property type="entry name" value="YihA_EngB"/>
    <property type="match status" value="1"/>
</dbReference>
<dbReference type="PANTHER" id="PTHR11649">
    <property type="entry name" value="MSS1/TRME-RELATED GTP-BINDING PROTEIN"/>
    <property type="match status" value="1"/>
</dbReference>
<feature type="region of interest" description="Disordered" evidence="11">
    <location>
        <begin position="1"/>
        <end position="25"/>
    </location>
</feature>
<dbReference type="GO" id="GO:0046872">
    <property type="term" value="F:metal ion binding"/>
    <property type="evidence" value="ECO:0007669"/>
    <property type="project" value="UniProtKB-KW"/>
</dbReference>
<gene>
    <name evidence="10" type="primary">engB</name>
    <name evidence="13" type="ORF">SAMN05444359_14114</name>
</gene>
<dbReference type="InParanoid" id="A0A1H9P0H9"/>
<dbReference type="InterPro" id="IPR027417">
    <property type="entry name" value="P-loop_NTPase"/>
</dbReference>
<evidence type="ECO:0000256" key="9">
    <source>
        <dbReference type="ARBA" id="ARBA00023306"/>
    </source>
</evidence>
<dbReference type="GO" id="GO:0005525">
    <property type="term" value="F:GTP binding"/>
    <property type="evidence" value="ECO:0007669"/>
    <property type="project" value="UniProtKB-UniRule"/>
</dbReference>
<dbReference type="OrthoDB" id="9804921at2"/>
<evidence type="ECO:0000256" key="5">
    <source>
        <dbReference type="ARBA" id="ARBA00022741"/>
    </source>
</evidence>
<evidence type="ECO:0000259" key="12">
    <source>
        <dbReference type="PROSITE" id="PS51706"/>
    </source>
</evidence>
<dbReference type="InterPro" id="IPR006073">
    <property type="entry name" value="GTP-bd"/>
</dbReference>
<dbReference type="STRING" id="478744.SAMN05444359_14114"/>
<name>A0A1H9P0H9_9BACT</name>
<keyword evidence="7 10" id="KW-0342">GTP-binding</keyword>
<keyword evidence="6" id="KW-0460">Magnesium</keyword>
<dbReference type="PANTHER" id="PTHR11649:SF13">
    <property type="entry name" value="ENGB-TYPE G DOMAIN-CONTAINING PROTEIN"/>
    <property type="match status" value="1"/>
</dbReference>
<keyword evidence="9 10" id="KW-0131">Cell cycle</keyword>
<evidence type="ECO:0000256" key="7">
    <source>
        <dbReference type="ARBA" id="ARBA00023134"/>
    </source>
</evidence>
<protein>
    <recommendedName>
        <fullName evidence="10">Probable GTP-binding protein EngB</fullName>
    </recommendedName>
</protein>
<evidence type="ECO:0000313" key="14">
    <source>
        <dbReference type="Proteomes" id="UP000199021"/>
    </source>
</evidence>
<evidence type="ECO:0000256" key="10">
    <source>
        <dbReference type="HAMAP-Rule" id="MF_00321"/>
    </source>
</evidence>
<keyword evidence="14" id="KW-1185">Reference proteome</keyword>
<feature type="domain" description="EngB-type G" evidence="12">
    <location>
        <begin position="23"/>
        <end position="197"/>
    </location>
</feature>
<dbReference type="GO" id="GO:0000917">
    <property type="term" value="P:division septum assembly"/>
    <property type="evidence" value="ECO:0007669"/>
    <property type="project" value="UniProtKB-KW"/>
</dbReference>
<keyword evidence="5 10" id="KW-0547">Nucleotide-binding</keyword>
<accession>A0A1H9P0H9</accession>
<evidence type="ECO:0000313" key="13">
    <source>
        <dbReference type="EMBL" id="SER41425.1"/>
    </source>
</evidence>
<keyword evidence="8 10" id="KW-0717">Septation</keyword>
<proteinExistence type="inferred from homology"/>
<dbReference type="SUPFAM" id="SSF52540">
    <property type="entry name" value="P-loop containing nucleoside triphosphate hydrolases"/>
    <property type="match status" value="1"/>
</dbReference>
<evidence type="ECO:0000256" key="1">
    <source>
        <dbReference type="ARBA" id="ARBA00001946"/>
    </source>
</evidence>
<dbReference type="Proteomes" id="UP000199021">
    <property type="component" value="Unassembled WGS sequence"/>
</dbReference>
<dbReference type="Pfam" id="PF01926">
    <property type="entry name" value="MMR_HSR1"/>
    <property type="match status" value="1"/>
</dbReference>
<dbReference type="EMBL" id="FOFB01000041">
    <property type="protein sequence ID" value="SER41425.1"/>
    <property type="molecule type" value="Genomic_DNA"/>
</dbReference>
<comment type="cofactor">
    <cofactor evidence="1">
        <name>Mg(2+)</name>
        <dbReference type="ChEBI" id="CHEBI:18420"/>
    </cofactor>
</comment>
<evidence type="ECO:0000256" key="6">
    <source>
        <dbReference type="ARBA" id="ARBA00022842"/>
    </source>
</evidence>
<dbReference type="PROSITE" id="PS51706">
    <property type="entry name" value="G_ENGB"/>
    <property type="match status" value="1"/>
</dbReference>
<comment type="similarity">
    <text evidence="2 10">Belongs to the TRAFAC class TrmE-Era-EngA-EngB-Septin-like GTPase superfamily. EngB GTPase family.</text>
</comment>
<dbReference type="HAMAP" id="MF_00321">
    <property type="entry name" value="GTPase_EngB"/>
    <property type="match status" value="1"/>
</dbReference>